<evidence type="ECO:0000256" key="1">
    <source>
        <dbReference type="ARBA" id="ARBA00011046"/>
    </source>
</evidence>
<evidence type="ECO:0000256" key="5">
    <source>
        <dbReference type="SAM" id="MobiDB-lite"/>
    </source>
</evidence>
<dbReference type="EMBL" id="JAMTCJ010000004">
    <property type="protein sequence ID" value="MCP2177936.1"/>
    <property type="molecule type" value="Genomic_DNA"/>
</dbReference>
<sequence length="214" mass="23235">MSPSNDDLPRKTGKPHTLGAWGLPWRGPGVSAALRTLTRSDVDLKIGYPYSCVNSGPTGALRGKPNGASTHAVAPETDFIGKLGRMSGLGDLERAVMDNLWSSDTPQTVRQVHAALSRDRELAYTTVMTVLQRLAKKDLVTQIRDDRAHQYSPTHPREHLVASLMVDALSEADESTSRHAALVSFVGRVGADEADALRRALDELEAAQSESRNR</sequence>
<organism evidence="6 7">
    <name type="scientific">Williamsia maris</name>
    <dbReference type="NCBI Taxonomy" id="72806"/>
    <lineage>
        <taxon>Bacteria</taxon>
        <taxon>Bacillati</taxon>
        <taxon>Actinomycetota</taxon>
        <taxon>Actinomycetes</taxon>
        <taxon>Mycobacteriales</taxon>
        <taxon>Nocardiaceae</taxon>
        <taxon>Williamsia</taxon>
    </lineage>
</organism>
<comment type="caution">
    <text evidence="6">The sequence shown here is derived from an EMBL/GenBank/DDBJ whole genome shotgun (WGS) entry which is preliminary data.</text>
</comment>
<dbReference type="Pfam" id="PF03965">
    <property type="entry name" value="Penicillinase_R"/>
    <property type="match status" value="1"/>
</dbReference>
<dbReference type="Gene3D" id="6.10.140.850">
    <property type="match status" value="1"/>
</dbReference>
<feature type="region of interest" description="Disordered" evidence="5">
    <location>
        <begin position="1"/>
        <end position="20"/>
    </location>
</feature>
<reference evidence="6 7" key="1">
    <citation type="submission" date="2022-06" db="EMBL/GenBank/DDBJ databases">
        <title>Genomic Encyclopedia of Archaeal and Bacterial Type Strains, Phase II (KMG-II): from individual species to whole genera.</title>
        <authorList>
            <person name="Goeker M."/>
        </authorList>
    </citation>
    <scope>NUCLEOTIDE SEQUENCE [LARGE SCALE GENOMIC DNA]</scope>
    <source>
        <strain evidence="6 7">DSM 44693</strain>
    </source>
</reference>
<gene>
    <name evidence="6" type="ORF">LX13_003777</name>
</gene>
<keyword evidence="2" id="KW-0805">Transcription regulation</keyword>
<evidence type="ECO:0000256" key="2">
    <source>
        <dbReference type="ARBA" id="ARBA00023015"/>
    </source>
</evidence>
<keyword evidence="7" id="KW-1185">Reference proteome</keyword>
<accession>A0ABT1HJ20</accession>
<keyword evidence="4" id="KW-0804">Transcription</keyword>
<proteinExistence type="inferred from homology"/>
<dbReference type="Gene3D" id="1.10.10.10">
    <property type="entry name" value="Winged helix-like DNA-binding domain superfamily/Winged helix DNA-binding domain"/>
    <property type="match status" value="1"/>
</dbReference>
<evidence type="ECO:0000256" key="3">
    <source>
        <dbReference type="ARBA" id="ARBA00023125"/>
    </source>
</evidence>
<dbReference type="Proteomes" id="UP001206895">
    <property type="component" value="Unassembled WGS sequence"/>
</dbReference>
<comment type="similarity">
    <text evidence="1">Belongs to the BlaI transcriptional regulatory family.</text>
</comment>
<evidence type="ECO:0000313" key="7">
    <source>
        <dbReference type="Proteomes" id="UP001206895"/>
    </source>
</evidence>
<name>A0ABT1HJ20_9NOCA</name>
<dbReference type="InterPro" id="IPR036388">
    <property type="entry name" value="WH-like_DNA-bd_sf"/>
</dbReference>
<protein>
    <submittedName>
        <fullName evidence="6">Transcriptional regulator</fullName>
    </submittedName>
</protein>
<dbReference type="InterPro" id="IPR036390">
    <property type="entry name" value="WH_DNA-bd_sf"/>
</dbReference>
<evidence type="ECO:0000256" key="4">
    <source>
        <dbReference type="ARBA" id="ARBA00023163"/>
    </source>
</evidence>
<dbReference type="InterPro" id="IPR005650">
    <property type="entry name" value="BlaI_family"/>
</dbReference>
<evidence type="ECO:0000313" key="6">
    <source>
        <dbReference type="EMBL" id="MCP2177936.1"/>
    </source>
</evidence>
<dbReference type="SUPFAM" id="SSF46785">
    <property type="entry name" value="Winged helix' DNA-binding domain"/>
    <property type="match status" value="1"/>
</dbReference>
<keyword evidence="3" id="KW-0238">DNA-binding</keyword>